<feature type="signal peptide" evidence="2">
    <location>
        <begin position="1"/>
        <end position="23"/>
    </location>
</feature>
<organism evidence="3 4">
    <name type="scientific">Candidatus Nealsonbacteria bacterium RIFCSPLOWO2_01_FULL_43_32</name>
    <dbReference type="NCBI Taxonomy" id="1801672"/>
    <lineage>
        <taxon>Bacteria</taxon>
        <taxon>Candidatus Nealsoniibacteriota</taxon>
    </lineage>
</organism>
<protein>
    <recommendedName>
        <fullName evidence="5">Cadherin domain-containing protein</fullName>
    </recommendedName>
</protein>
<sequence length="572" mass="60900">MKKIFLFLGIFSLLSLADGQVLAASLQITTKSLPDATFGLEYDKQIQAQDGTGTYTFSLVSGALPPGLNLSSDGKITDRPTKDGVGQPPFEFTVRVVDESTGVDNQDLKIRLLIQQLKITNPADDSVPSGTVGEPYPEFTFAASGGVPPYVWANPETTGARLLSSFGLQLSQIGELSGTPIKAGTFSFGVSVTGDPVLQDYQNRAFRSFTIEIKSVPYEITTVSLSPGEINKPYTATLSAHGGAPPYSWSIAAGSLPPGPSLSTNNFFQGIISGTLAEEGNFPFSALVRDTEGAELVKPFSILVEKVCQCSDGTSCGSCKAGSPPLYCDGTNKTLINNPTCTDGTATPVTPPPGGQFPFGKLEVDWPNSPMGTKLTGESLTNLIQYLYEWGIGIGGFLAFIALIIAGFQYLTSVGNAGKMSDAMSRIRSAGMGLVLLFGSFLILNTINPQLTDLTMPPPEQLINSGWDFDVESQQLSSPENKPATCNSVIFYPEPYFKGMPVLKNGINKYQNIEVKSMVISGGCSVTLYDHPNCDQNSLGSYDSLSNKEDTKYNNIGTGGATSFQCVDVSQM</sequence>
<gene>
    <name evidence="3" type="ORF">A2896_00885</name>
</gene>
<dbReference type="EMBL" id="MHMH01000023">
    <property type="protein sequence ID" value="OGZ23828.1"/>
    <property type="molecule type" value="Genomic_DNA"/>
</dbReference>
<keyword evidence="1" id="KW-1133">Transmembrane helix</keyword>
<dbReference type="AlphaFoldDB" id="A0A1G2EF62"/>
<dbReference type="PANTHER" id="PTHR37494:SF1">
    <property type="entry name" value="STAPHYLOCOCCUS AUREUS SURFACE PROTEIN A"/>
    <property type="match status" value="1"/>
</dbReference>
<evidence type="ECO:0008006" key="5">
    <source>
        <dbReference type="Google" id="ProtNLM"/>
    </source>
</evidence>
<reference evidence="3 4" key="1">
    <citation type="journal article" date="2016" name="Nat. Commun.">
        <title>Thousands of microbial genomes shed light on interconnected biogeochemical processes in an aquifer system.</title>
        <authorList>
            <person name="Anantharaman K."/>
            <person name="Brown C.T."/>
            <person name="Hug L.A."/>
            <person name="Sharon I."/>
            <person name="Castelle C.J."/>
            <person name="Probst A.J."/>
            <person name="Thomas B.C."/>
            <person name="Singh A."/>
            <person name="Wilkins M.J."/>
            <person name="Karaoz U."/>
            <person name="Brodie E.L."/>
            <person name="Williams K.H."/>
            <person name="Hubbard S.S."/>
            <person name="Banfield J.F."/>
        </authorList>
    </citation>
    <scope>NUCLEOTIDE SEQUENCE [LARGE SCALE GENOMIC DNA]</scope>
</reference>
<dbReference type="InterPro" id="IPR043993">
    <property type="entry name" value="T4SS_pilin"/>
</dbReference>
<dbReference type="Gene3D" id="2.60.40.10">
    <property type="entry name" value="Immunoglobulins"/>
    <property type="match status" value="3"/>
</dbReference>
<evidence type="ECO:0000256" key="1">
    <source>
        <dbReference type="SAM" id="Phobius"/>
    </source>
</evidence>
<comment type="caution">
    <text evidence="3">The sequence shown here is derived from an EMBL/GenBank/DDBJ whole genome shotgun (WGS) entry which is preliminary data.</text>
</comment>
<feature type="transmembrane region" description="Helical" evidence="1">
    <location>
        <begin position="429"/>
        <end position="447"/>
    </location>
</feature>
<keyword evidence="1" id="KW-0472">Membrane</keyword>
<keyword evidence="2" id="KW-0732">Signal</keyword>
<dbReference type="Pfam" id="PF05345">
    <property type="entry name" value="He_PIG"/>
    <property type="match status" value="2"/>
</dbReference>
<evidence type="ECO:0000313" key="4">
    <source>
        <dbReference type="Proteomes" id="UP000178647"/>
    </source>
</evidence>
<keyword evidence="1" id="KW-0812">Transmembrane</keyword>
<dbReference type="InterPro" id="IPR013783">
    <property type="entry name" value="Ig-like_fold"/>
</dbReference>
<accession>A0A1G2EF62</accession>
<proteinExistence type="predicted"/>
<name>A0A1G2EF62_9BACT</name>
<dbReference type="STRING" id="1801672.A2896_00885"/>
<feature type="transmembrane region" description="Helical" evidence="1">
    <location>
        <begin position="387"/>
        <end position="408"/>
    </location>
</feature>
<dbReference type="Proteomes" id="UP000178647">
    <property type="component" value="Unassembled WGS sequence"/>
</dbReference>
<evidence type="ECO:0000256" key="2">
    <source>
        <dbReference type="SAM" id="SignalP"/>
    </source>
</evidence>
<dbReference type="Pfam" id="PF18895">
    <property type="entry name" value="T4SS_pilin"/>
    <property type="match status" value="1"/>
</dbReference>
<evidence type="ECO:0000313" key="3">
    <source>
        <dbReference type="EMBL" id="OGZ23828.1"/>
    </source>
</evidence>
<dbReference type="PANTHER" id="PTHR37494">
    <property type="entry name" value="HEMAGGLUTININ"/>
    <property type="match status" value="1"/>
</dbReference>
<feature type="chain" id="PRO_5009582714" description="Cadherin domain-containing protein" evidence="2">
    <location>
        <begin position="24"/>
        <end position="572"/>
    </location>
</feature>